<dbReference type="GO" id="GO:0005524">
    <property type="term" value="F:ATP binding"/>
    <property type="evidence" value="ECO:0007669"/>
    <property type="project" value="UniProtKB-UniRule"/>
</dbReference>
<dbReference type="Gene3D" id="3.90.320.10">
    <property type="match status" value="1"/>
</dbReference>
<evidence type="ECO:0000256" key="9">
    <source>
        <dbReference type="ARBA" id="ARBA00023125"/>
    </source>
</evidence>
<dbReference type="Pfam" id="PF00580">
    <property type="entry name" value="UvrD-helicase"/>
    <property type="match status" value="1"/>
</dbReference>
<keyword evidence="9" id="KW-0238">DNA-binding</keyword>
<name>A0A0U4C7W2_9ACTN</name>
<dbReference type="GO" id="GO:0000725">
    <property type="term" value="P:recombinational repair"/>
    <property type="evidence" value="ECO:0007669"/>
    <property type="project" value="TreeGrafter"/>
</dbReference>
<dbReference type="Gene3D" id="3.40.50.300">
    <property type="entry name" value="P-loop containing nucleotide triphosphate hydrolases"/>
    <property type="match status" value="3"/>
</dbReference>
<dbReference type="PANTHER" id="PTHR11070:SF59">
    <property type="entry name" value="DNA 3'-5' HELICASE"/>
    <property type="match status" value="1"/>
</dbReference>
<protein>
    <recommendedName>
        <fullName evidence="13">DNA 3'-5' helicase</fullName>
        <ecNumber evidence="13">5.6.2.4</ecNumber>
    </recommendedName>
</protein>
<keyword evidence="8 15" id="KW-0067">ATP-binding</keyword>
<dbReference type="PATRIC" id="fig|2041.4.peg.1226"/>
<evidence type="ECO:0000259" key="17">
    <source>
        <dbReference type="PROSITE" id="PS51198"/>
    </source>
</evidence>
<dbReference type="AlphaFoldDB" id="A0A0U4C7W2"/>
<dbReference type="Pfam" id="PF12705">
    <property type="entry name" value="PDDEXK_1"/>
    <property type="match status" value="1"/>
</dbReference>
<feature type="domain" description="UvrD-like helicase ATP-binding" evidence="17">
    <location>
        <begin position="4"/>
        <end position="299"/>
    </location>
</feature>
<dbReference type="GO" id="GO:0003677">
    <property type="term" value="F:DNA binding"/>
    <property type="evidence" value="ECO:0007669"/>
    <property type="project" value="UniProtKB-KW"/>
</dbReference>
<dbReference type="Proteomes" id="UP000067689">
    <property type="component" value="Chromosome"/>
</dbReference>
<dbReference type="InterPro" id="IPR013986">
    <property type="entry name" value="DExx_box_DNA_helicase_dom_sf"/>
</dbReference>
<proteinExistence type="inferred from homology"/>
<evidence type="ECO:0000256" key="8">
    <source>
        <dbReference type="ARBA" id="ARBA00022840"/>
    </source>
</evidence>
<dbReference type="EMBL" id="CP011502">
    <property type="protein sequence ID" value="ALX04267.1"/>
    <property type="molecule type" value="Genomic_DNA"/>
</dbReference>
<dbReference type="InterPro" id="IPR011604">
    <property type="entry name" value="PDDEXK-like_dom_sf"/>
</dbReference>
<keyword evidence="20" id="KW-1185">Reference proteome</keyword>
<dbReference type="InterPro" id="IPR014016">
    <property type="entry name" value="UvrD-like_ATP-bd"/>
</dbReference>
<evidence type="ECO:0000256" key="15">
    <source>
        <dbReference type="PROSITE-ProRule" id="PRU00560"/>
    </source>
</evidence>
<evidence type="ECO:0000313" key="20">
    <source>
        <dbReference type="Proteomes" id="UP000067689"/>
    </source>
</evidence>
<dbReference type="Pfam" id="PF13361">
    <property type="entry name" value="UvrD_C"/>
    <property type="match status" value="1"/>
</dbReference>
<keyword evidence="3 15" id="KW-0547">Nucleotide-binding</keyword>
<dbReference type="EC" id="5.6.2.4" evidence="13"/>
<evidence type="ECO:0000313" key="19">
    <source>
        <dbReference type="EMBL" id="ALX04267.1"/>
    </source>
</evidence>
<dbReference type="InterPro" id="IPR000212">
    <property type="entry name" value="DNA_helicase_UvrD/REP"/>
</dbReference>
<evidence type="ECO:0000256" key="4">
    <source>
        <dbReference type="ARBA" id="ARBA00022763"/>
    </source>
</evidence>
<evidence type="ECO:0000256" key="2">
    <source>
        <dbReference type="ARBA" id="ARBA00022722"/>
    </source>
</evidence>
<dbReference type="GO" id="GO:0043138">
    <property type="term" value="F:3'-5' DNA helicase activity"/>
    <property type="evidence" value="ECO:0007669"/>
    <property type="project" value="UniProtKB-EC"/>
</dbReference>
<feature type="binding site" evidence="15">
    <location>
        <begin position="25"/>
        <end position="32"/>
    </location>
    <ligand>
        <name>ATP</name>
        <dbReference type="ChEBI" id="CHEBI:30616"/>
    </ligand>
</feature>
<dbReference type="PROSITE" id="PS51217">
    <property type="entry name" value="UVRD_HELICASE_CTER"/>
    <property type="match status" value="1"/>
</dbReference>
<dbReference type="KEGG" id="aer:AERYTH_05900"/>
<evidence type="ECO:0000256" key="13">
    <source>
        <dbReference type="ARBA" id="ARBA00034808"/>
    </source>
</evidence>
<keyword evidence="5 15" id="KW-0378">Hydrolase</keyword>
<gene>
    <name evidence="19" type="ORF">AERYTH_05900</name>
</gene>
<dbReference type="SUPFAM" id="SSF52540">
    <property type="entry name" value="P-loop containing nucleoside triphosphate hydrolases"/>
    <property type="match status" value="1"/>
</dbReference>
<feature type="domain" description="UvrD-like helicase C-terminal" evidence="18">
    <location>
        <begin position="299"/>
        <end position="619"/>
    </location>
</feature>
<dbReference type="GO" id="GO:0005829">
    <property type="term" value="C:cytosol"/>
    <property type="evidence" value="ECO:0007669"/>
    <property type="project" value="TreeGrafter"/>
</dbReference>
<evidence type="ECO:0000256" key="5">
    <source>
        <dbReference type="ARBA" id="ARBA00022801"/>
    </source>
</evidence>
<dbReference type="Gene3D" id="1.10.10.160">
    <property type="match status" value="1"/>
</dbReference>
<dbReference type="InterPro" id="IPR038726">
    <property type="entry name" value="PDDEXK_AddAB-type"/>
</dbReference>
<evidence type="ECO:0000256" key="11">
    <source>
        <dbReference type="ARBA" id="ARBA00023235"/>
    </source>
</evidence>
<keyword evidence="2" id="KW-0540">Nuclease</keyword>
<comment type="catalytic activity">
    <reaction evidence="12">
        <text>Couples ATP hydrolysis with the unwinding of duplex DNA by translocating in the 3'-5' direction.</text>
        <dbReference type="EC" id="5.6.2.4"/>
    </reaction>
</comment>
<dbReference type="PROSITE" id="PS51198">
    <property type="entry name" value="UVRD_HELICASE_ATP_BIND"/>
    <property type="match status" value="1"/>
</dbReference>
<evidence type="ECO:0000256" key="6">
    <source>
        <dbReference type="ARBA" id="ARBA00022806"/>
    </source>
</evidence>
<evidence type="ECO:0000259" key="18">
    <source>
        <dbReference type="PROSITE" id="PS51217"/>
    </source>
</evidence>
<evidence type="ECO:0000256" key="1">
    <source>
        <dbReference type="ARBA" id="ARBA00009922"/>
    </source>
</evidence>
<evidence type="ECO:0000256" key="16">
    <source>
        <dbReference type="SAM" id="MobiDB-lite"/>
    </source>
</evidence>
<dbReference type="PANTHER" id="PTHR11070">
    <property type="entry name" value="UVRD / RECB / PCRA DNA HELICASE FAMILY MEMBER"/>
    <property type="match status" value="1"/>
</dbReference>
<comment type="catalytic activity">
    <reaction evidence="14">
        <text>ATP + H2O = ADP + phosphate + H(+)</text>
        <dbReference type="Rhea" id="RHEA:13065"/>
        <dbReference type="ChEBI" id="CHEBI:15377"/>
        <dbReference type="ChEBI" id="CHEBI:15378"/>
        <dbReference type="ChEBI" id="CHEBI:30616"/>
        <dbReference type="ChEBI" id="CHEBI:43474"/>
        <dbReference type="ChEBI" id="CHEBI:456216"/>
        <dbReference type="EC" id="5.6.2.4"/>
    </reaction>
</comment>
<sequence length="1068" mass="114997">MVLDPSQQAVLDHVATVGGPLQVLAGPGTGKTTTLVELMAQRVESGAVAADEVLVLTFSRAAAQEVRARIARRLGRTVATTPAMTFHSFCYALVRAEQDTTDFRSPVSLLSAPEQDAVLADLLAGTDPQEWPEALRPALRTRGLTAELQRLLGAARAQGLDSVDLLAVGQQTGRADWQAAARFFDDVTSVAAFTNTIDHTDLVFQAVTLLDDPECRRRWRDRLRLVVVDEFQDTDPLQVALLQALAGDGRDLVVVGDPYQSIYGFRGADVTGILRFTEQFATPLGEPAVLTLARTNRYGAAIAAAVRSVVENRGAVPGPDGERLAALRSPATDPERSGSVEVRTFSSATAEAEHVALLLREAHLVADRPVPWDRMAVLVRSSAHLDRLHRALSAAGVPVQVAGDELPLAVEPAVRTLLAALHAAQTLHAGEPLDPEAATSLLTGPLGAMDAAGLRRLGRVLRRDDAAEHGRPRPSRLLLAEVLADPPRLATLAADGPEGLAVQQARRVSGLLVRAVEQLAAGASAEEVLWTLWDGTTWPQRLRAEAESGGEGAARAHHDLDALCALFAEAARAEEREAHRSVGEVVLALEAQQIPSDTLAQAPDDTRAVRLMTAHRSKGLEWDLVVVAGVQDGEWPDTRLRSSLLQPERLTREGVAPYPSTRSAIAEERRLFYVACSRARERLVVTAVASGSDDGDQPSRFVGELHTSLTQPDEDRPARRTLPETEHRPRRALSLRSAVAELRRIGENTDDPAERRRVAEQLARLAGHPASRAAHPDRWWGLAPRTTSDAPLRPADQPIRLSGSQVSALEQCPLQWFLDHEARGAHATTSAQGFGSIVHAIAADVVRTGVTPDVTAMSAHLDDVWHELDLPPWVGAREKTAAVEALGRFATWHTENPRTVVAAEHPFDVEVEVEGRAVRLGGSMDRVEVDDEGGVHVVDLKTSKNPPSSRDIAEHPQLGVYQLAVEHGATADVVPDGHAAGAELVQLRVDASGAPKVQPQDGPRDDQPFFAVEQLRRSVRTVAEEQLVATASPNACGWCQFRRVCPAHDDGASILVRQRGPVAGEEQA</sequence>
<keyword evidence="11" id="KW-0413">Isomerase</keyword>
<feature type="region of interest" description="Disordered" evidence="16">
    <location>
        <begin position="706"/>
        <end position="732"/>
    </location>
</feature>
<dbReference type="CDD" id="cd17932">
    <property type="entry name" value="DEXQc_UvrD"/>
    <property type="match status" value="1"/>
</dbReference>
<evidence type="ECO:0000256" key="3">
    <source>
        <dbReference type="ARBA" id="ARBA00022741"/>
    </source>
</evidence>
<accession>A0A0U4C7W2</accession>
<keyword evidence="10" id="KW-0234">DNA repair</keyword>
<organism evidence="19 20">
    <name type="scientific">Aeromicrobium erythreum</name>
    <dbReference type="NCBI Taxonomy" id="2041"/>
    <lineage>
        <taxon>Bacteria</taxon>
        <taxon>Bacillati</taxon>
        <taxon>Actinomycetota</taxon>
        <taxon>Actinomycetes</taxon>
        <taxon>Propionibacteriales</taxon>
        <taxon>Nocardioidaceae</taxon>
        <taxon>Aeromicrobium</taxon>
    </lineage>
</organism>
<comment type="similarity">
    <text evidence="1">Belongs to the helicase family. UvrD subfamily.</text>
</comment>
<dbReference type="InterPro" id="IPR027417">
    <property type="entry name" value="P-loop_NTPase"/>
</dbReference>
<dbReference type="GO" id="GO:0033202">
    <property type="term" value="C:DNA helicase complex"/>
    <property type="evidence" value="ECO:0007669"/>
    <property type="project" value="TreeGrafter"/>
</dbReference>
<dbReference type="STRING" id="2041.AERYTH_05900"/>
<feature type="compositionally biased region" description="Basic and acidic residues" evidence="16">
    <location>
        <begin position="713"/>
        <end position="727"/>
    </location>
</feature>
<keyword evidence="6 15" id="KW-0347">Helicase</keyword>
<keyword evidence="4" id="KW-0227">DNA damage</keyword>
<evidence type="ECO:0000256" key="14">
    <source>
        <dbReference type="ARBA" id="ARBA00048988"/>
    </source>
</evidence>
<evidence type="ECO:0000256" key="10">
    <source>
        <dbReference type="ARBA" id="ARBA00023204"/>
    </source>
</evidence>
<evidence type="ECO:0000256" key="12">
    <source>
        <dbReference type="ARBA" id="ARBA00034617"/>
    </source>
</evidence>
<evidence type="ECO:0000256" key="7">
    <source>
        <dbReference type="ARBA" id="ARBA00022839"/>
    </source>
</evidence>
<keyword evidence="7" id="KW-0269">Exonuclease</keyword>
<reference evidence="19 20" key="1">
    <citation type="journal article" date="1991" name="Int. J. Syst. Bacteriol.">
        <title>Description of the erythromycin-producing bacterium Arthrobacter sp. strain NRRL B-3381 as Aeromicrobium erythreum gen. nov., sp. nov.</title>
        <authorList>
            <person name="Miller E.S."/>
            <person name="Woese C.R."/>
            <person name="Brenner S."/>
        </authorList>
    </citation>
    <scope>NUCLEOTIDE SEQUENCE [LARGE SCALE GENOMIC DNA]</scope>
    <source>
        <strain evidence="19 20">AR18</strain>
    </source>
</reference>
<dbReference type="InterPro" id="IPR014017">
    <property type="entry name" value="DNA_helicase_UvrD-like_C"/>
</dbReference>
<dbReference type="GO" id="GO:0004527">
    <property type="term" value="F:exonuclease activity"/>
    <property type="evidence" value="ECO:0007669"/>
    <property type="project" value="UniProtKB-KW"/>
</dbReference>